<dbReference type="OrthoDB" id="414826at2759"/>
<feature type="chain" id="PRO_5036486795" evidence="1">
    <location>
        <begin position="23"/>
        <end position="423"/>
    </location>
</feature>
<dbReference type="PROSITE" id="PS01010">
    <property type="entry name" value="CRISP_2"/>
    <property type="match status" value="1"/>
</dbReference>
<evidence type="ECO:0000259" key="2">
    <source>
        <dbReference type="SMART" id="SM00198"/>
    </source>
</evidence>
<dbReference type="InterPro" id="IPR018244">
    <property type="entry name" value="Allrgn_V5/Tpx1_CS"/>
</dbReference>
<accession>A0A8X6NAS7</accession>
<feature type="domain" description="SCP" evidence="2">
    <location>
        <begin position="58"/>
        <end position="222"/>
    </location>
</feature>
<organism evidence="3 4">
    <name type="scientific">Nephila pilipes</name>
    <name type="common">Giant wood spider</name>
    <name type="synonym">Nephila maculata</name>
    <dbReference type="NCBI Taxonomy" id="299642"/>
    <lineage>
        <taxon>Eukaryota</taxon>
        <taxon>Metazoa</taxon>
        <taxon>Ecdysozoa</taxon>
        <taxon>Arthropoda</taxon>
        <taxon>Chelicerata</taxon>
        <taxon>Arachnida</taxon>
        <taxon>Araneae</taxon>
        <taxon>Araneomorphae</taxon>
        <taxon>Entelegynae</taxon>
        <taxon>Araneoidea</taxon>
        <taxon>Nephilidae</taxon>
        <taxon>Nephila</taxon>
    </lineage>
</organism>
<feature type="signal peptide" evidence="1">
    <location>
        <begin position="1"/>
        <end position="22"/>
    </location>
</feature>
<dbReference type="EMBL" id="BMAW01102198">
    <property type="protein sequence ID" value="GFT03188.1"/>
    <property type="molecule type" value="Genomic_DNA"/>
</dbReference>
<dbReference type="PRINTS" id="PR00838">
    <property type="entry name" value="V5ALLERGEN"/>
</dbReference>
<dbReference type="InterPro" id="IPR035940">
    <property type="entry name" value="CAP_sf"/>
</dbReference>
<dbReference type="SMART" id="SM00198">
    <property type="entry name" value="SCP"/>
    <property type="match status" value="1"/>
</dbReference>
<evidence type="ECO:0000313" key="4">
    <source>
        <dbReference type="Proteomes" id="UP000887013"/>
    </source>
</evidence>
<gene>
    <name evidence="3" type="ORF">NPIL_305621</name>
</gene>
<evidence type="ECO:0000313" key="3">
    <source>
        <dbReference type="EMBL" id="GFT03188.1"/>
    </source>
</evidence>
<dbReference type="CDD" id="cd05380">
    <property type="entry name" value="CAP_euk"/>
    <property type="match status" value="1"/>
</dbReference>
<proteinExistence type="predicted"/>
<protein>
    <submittedName>
        <fullName evidence="3">Venom allergen 5</fullName>
    </submittedName>
</protein>
<dbReference type="PRINTS" id="PR00837">
    <property type="entry name" value="V5TPXLIKE"/>
</dbReference>
<dbReference type="AlphaFoldDB" id="A0A8X6NAS7"/>
<dbReference type="GO" id="GO:0005576">
    <property type="term" value="C:extracellular region"/>
    <property type="evidence" value="ECO:0007669"/>
    <property type="project" value="InterPro"/>
</dbReference>
<dbReference type="InterPro" id="IPR001283">
    <property type="entry name" value="CRISP-related"/>
</dbReference>
<keyword evidence="1" id="KW-0732">Signal</keyword>
<sequence>MNPAFLVASLVAVSVLGNIVNADDSGCPDIFQRYCSQHSYCLSPNRSCEILAYYPTDNEIKKIIHLHNMYRDQVATGRAGLPPAANMLELQWDPELAAVAQKYADQCRYEHDPSNCRRVMNFGVGQNIAIQKLTGGHTVPQADWEFAVRDWFREIMYFSQNDIDPFKPPSQSEYRHFSQLAWAKSFRVGCGYVLYKEGNVFMDETYTRLYICNYGPAGNVYGSKVYEIGAQCSDCPINTCCGSSCGMQTSYSGLCRRTNSNPPIYPPPMPNLFYCAFQNNTDCDNYIDGNPNWVIEPTLGGNYLGIVLDGGGNSSIVFKNKIQPKKDKFCVIVQYRKGPNKYDDEMANEADEVFHLPKVNYTVSQPLMGYPNPVRQQFSTFNITLSWSEMTEVKFTFAVPPGKPAQFFNIKEILAVDGACENK</sequence>
<comment type="caution">
    <text evidence="3">The sequence shown here is derived from an EMBL/GenBank/DDBJ whole genome shotgun (WGS) entry which is preliminary data.</text>
</comment>
<dbReference type="Proteomes" id="UP000887013">
    <property type="component" value="Unassembled WGS sequence"/>
</dbReference>
<dbReference type="SUPFAM" id="SSF55797">
    <property type="entry name" value="PR-1-like"/>
    <property type="match status" value="1"/>
</dbReference>
<name>A0A8X6NAS7_NEPPI</name>
<dbReference type="InterPro" id="IPR014044">
    <property type="entry name" value="CAP_dom"/>
</dbReference>
<dbReference type="PANTHER" id="PTHR10334">
    <property type="entry name" value="CYSTEINE-RICH SECRETORY PROTEIN-RELATED"/>
    <property type="match status" value="1"/>
</dbReference>
<dbReference type="InterPro" id="IPR002413">
    <property type="entry name" value="V5_allergen-like"/>
</dbReference>
<dbReference type="Pfam" id="PF00188">
    <property type="entry name" value="CAP"/>
    <property type="match status" value="1"/>
</dbReference>
<reference evidence="3" key="1">
    <citation type="submission" date="2020-08" db="EMBL/GenBank/DDBJ databases">
        <title>Multicomponent nature underlies the extraordinary mechanical properties of spider dragline silk.</title>
        <authorList>
            <person name="Kono N."/>
            <person name="Nakamura H."/>
            <person name="Mori M."/>
            <person name="Yoshida Y."/>
            <person name="Ohtoshi R."/>
            <person name="Malay A.D."/>
            <person name="Moran D.A.P."/>
            <person name="Tomita M."/>
            <person name="Numata K."/>
            <person name="Arakawa K."/>
        </authorList>
    </citation>
    <scope>NUCLEOTIDE SEQUENCE</scope>
</reference>
<keyword evidence="4" id="KW-1185">Reference proteome</keyword>
<dbReference type="Gene3D" id="3.40.33.10">
    <property type="entry name" value="CAP"/>
    <property type="match status" value="1"/>
</dbReference>
<evidence type="ECO:0000256" key="1">
    <source>
        <dbReference type="SAM" id="SignalP"/>
    </source>
</evidence>